<feature type="transmembrane region" description="Helical" evidence="8">
    <location>
        <begin position="12"/>
        <end position="29"/>
    </location>
</feature>
<keyword evidence="5 8" id="KW-1133">Transmembrane helix</keyword>
<keyword evidence="4 8" id="KW-0812">Transmembrane</keyword>
<evidence type="ECO:0000256" key="1">
    <source>
        <dbReference type="ARBA" id="ARBA00004141"/>
    </source>
</evidence>
<comment type="caution">
    <text evidence="10">The sequence shown here is derived from an EMBL/GenBank/DDBJ whole genome shotgun (WGS) entry which is preliminary data.</text>
</comment>
<dbReference type="Pfam" id="PF00083">
    <property type="entry name" value="Sugar_tr"/>
    <property type="match status" value="2"/>
</dbReference>
<evidence type="ECO:0000259" key="9">
    <source>
        <dbReference type="PROSITE" id="PS50850"/>
    </source>
</evidence>
<feature type="transmembrane region" description="Helical" evidence="8">
    <location>
        <begin position="72"/>
        <end position="93"/>
    </location>
</feature>
<dbReference type="InterPro" id="IPR036259">
    <property type="entry name" value="MFS_trans_sf"/>
</dbReference>
<comment type="subcellular location">
    <subcellularLocation>
        <location evidence="1">Membrane</location>
        <topology evidence="1">Multi-pass membrane protein</topology>
    </subcellularLocation>
</comment>
<feature type="transmembrane region" description="Helical" evidence="8">
    <location>
        <begin position="456"/>
        <end position="474"/>
    </location>
</feature>
<dbReference type="PROSITE" id="PS50850">
    <property type="entry name" value="MFS"/>
    <property type="match status" value="1"/>
</dbReference>
<evidence type="ECO:0000313" key="11">
    <source>
        <dbReference type="Proteomes" id="UP000193144"/>
    </source>
</evidence>
<evidence type="ECO:0000256" key="7">
    <source>
        <dbReference type="RuleBase" id="RU003346"/>
    </source>
</evidence>
<dbReference type="SUPFAM" id="SSF103473">
    <property type="entry name" value="MFS general substrate transporter"/>
    <property type="match status" value="1"/>
</dbReference>
<reference evidence="10 11" key="1">
    <citation type="submission" date="2016-07" db="EMBL/GenBank/DDBJ databases">
        <title>Pervasive Adenine N6-methylation of Active Genes in Fungi.</title>
        <authorList>
            <consortium name="DOE Joint Genome Institute"/>
            <person name="Mondo S.J."/>
            <person name="Dannebaum R.O."/>
            <person name="Kuo R.C."/>
            <person name="Labutti K."/>
            <person name="Haridas S."/>
            <person name="Kuo A."/>
            <person name="Salamov A."/>
            <person name="Ahrendt S.R."/>
            <person name="Lipzen A."/>
            <person name="Sullivan W."/>
            <person name="Andreopoulos W.B."/>
            <person name="Clum A."/>
            <person name="Lindquist E."/>
            <person name="Daum C."/>
            <person name="Ramamoorthy G.K."/>
            <person name="Gryganskyi A."/>
            <person name="Culley D."/>
            <person name="Magnuson J.K."/>
            <person name="James T.Y."/>
            <person name="O'Malley M.A."/>
            <person name="Stajich J.E."/>
            <person name="Spatafora J.W."/>
            <person name="Visel A."/>
            <person name="Grigoriev I.V."/>
        </authorList>
    </citation>
    <scope>NUCLEOTIDE SEQUENCE [LARGE SCALE GENOMIC DNA]</scope>
    <source>
        <strain evidence="10 11">CBS 115471</strain>
    </source>
</reference>
<gene>
    <name evidence="10" type="ORF">BCR34DRAFT_28568</name>
</gene>
<feature type="transmembrane region" description="Helical" evidence="8">
    <location>
        <begin position="342"/>
        <end position="359"/>
    </location>
</feature>
<feature type="transmembrane region" description="Helical" evidence="8">
    <location>
        <begin position="157"/>
        <end position="174"/>
    </location>
</feature>
<dbReference type="GO" id="GO:0005351">
    <property type="term" value="F:carbohydrate:proton symporter activity"/>
    <property type="evidence" value="ECO:0007669"/>
    <property type="project" value="TreeGrafter"/>
</dbReference>
<dbReference type="InterPro" id="IPR020846">
    <property type="entry name" value="MFS_dom"/>
</dbReference>
<dbReference type="EMBL" id="MCFA01000111">
    <property type="protein sequence ID" value="ORY07147.1"/>
    <property type="molecule type" value="Genomic_DNA"/>
</dbReference>
<evidence type="ECO:0000256" key="3">
    <source>
        <dbReference type="ARBA" id="ARBA00022448"/>
    </source>
</evidence>
<dbReference type="NCBIfam" id="TIGR00879">
    <property type="entry name" value="SP"/>
    <property type="match status" value="1"/>
</dbReference>
<dbReference type="PANTHER" id="PTHR48022">
    <property type="entry name" value="PLASTIDIC GLUCOSE TRANSPORTER 4"/>
    <property type="match status" value="1"/>
</dbReference>
<dbReference type="FunFam" id="1.20.1250.20:FF:000061">
    <property type="entry name" value="MFS sugar transporter"/>
    <property type="match status" value="1"/>
</dbReference>
<keyword evidence="6 8" id="KW-0472">Membrane</keyword>
<organism evidence="10 11">
    <name type="scientific">Clohesyomyces aquaticus</name>
    <dbReference type="NCBI Taxonomy" id="1231657"/>
    <lineage>
        <taxon>Eukaryota</taxon>
        <taxon>Fungi</taxon>
        <taxon>Dikarya</taxon>
        <taxon>Ascomycota</taxon>
        <taxon>Pezizomycotina</taxon>
        <taxon>Dothideomycetes</taxon>
        <taxon>Pleosporomycetidae</taxon>
        <taxon>Pleosporales</taxon>
        <taxon>Lindgomycetaceae</taxon>
        <taxon>Clohesyomyces</taxon>
    </lineage>
</organism>
<evidence type="ECO:0000256" key="2">
    <source>
        <dbReference type="ARBA" id="ARBA00010992"/>
    </source>
</evidence>
<feature type="domain" description="Major facilitator superfamily (MFS) profile" evidence="9">
    <location>
        <begin position="16"/>
        <end position="478"/>
    </location>
</feature>
<accession>A0A1Y1ZAW7</accession>
<dbReference type="Gene3D" id="1.20.1250.20">
    <property type="entry name" value="MFS general substrate transporter like domains"/>
    <property type="match status" value="1"/>
</dbReference>
<evidence type="ECO:0000256" key="8">
    <source>
        <dbReference type="SAM" id="Phobius"/>
    </source>
</evidence>
<feature type="transmembrane region" description="Helical" evidence="8">
    <location>
        <begin position="99"/>
        <end position="119"/>
    </location>
</feature>
<dbReference type="PANTHER" id="PTHR48022:SF68">
    <property type="entry name" value="MAJOR FACILITATOR SUPERFAMILY (MFS) PROFILE DOMAIN-CONTAINING PROTEIN-RELATED"/>
    <property type="match status" value="1"/>
</dbReference>
<dbReference type="GO" id="GO:0016020">
    <property type="term" value="C:membrane"/>
    <property type="evidence" value="ECO:0007669"/>
    <property type="project" value="UniProtKB-SubCell"/>
</dbReference>
<dbReference type="InterPro" id="IPR005829">
    <property type="entry name" value="Sugar_transporter_CS"/>
</dbReference>
<proteinExistence type="inferred from homology"/>
<evidence type="ECO:0000256" key="4">
    <source>
        <dbReference type="ARBA" id="ARBA00022692"/>
    </source>
</evidence>
<dbReference type="Proteomes" id="UP000193144">
    <property type="component" value="Unassembled WGS sequence"/>
</dbReference>
<evidence type="ECO:0000256" key="6">
    <source>
        <dbReference type="ARBA" id="ARBA00023136"/>
    </source>
</evidence>
<feature type="transmembrane region" description="Helical" evidence="8">
    <location>
        <begin position="311"/>
        <end position="335"/>
    </location>
</feature>
<feature type="transmembrane region" description="Helical" evidence="8">
    <location>
        <begin position="186"/>
        <end position="209"/>
    </location>
</feature>
<evidence type="ECO:0000313" key="10">
    <source>
        <dbReference type="EMBL" id="ORY07147.1"/>
    </source>
</evidence>
<sequence length="551" mass="61095">MEKFYGLTGLKLNIAIAVVAGTDFALFGYDQGVMGGLLTLPSFLKYFPEIDTANPPPGSTKSYASNLQGITVGGYTLGCFFGAVATIWLGNILGRKRTILVGSTIMIIGAILQASAFTLGQMIPARLITGFGNGMNTSTVPTWQAETSKSHRRGQMVMIEGSLIVFGVMLSYWIDLGFSFLEPSTISWRFPIAFQIILALFIVCTISGLPESPRWLVLKGRDQEALDVLCALNELPPDDKKVQSEFQAVKDTALEISKGGFRDCFKMNRNRNFHRTALAYVNQMFQQISGINIITYYAATIFEQNIGLSGFLSRLLAACNGTEYFMASWIAIFTIEKFGRRSLMIFGAAGQAFSMAVLAGTTSRVSTGLGITAAVFLFVFNSFFAVGWLGMTWLYPAEITPLNIRAPANAISTTANWIFNVSHILPERPIISSQPSQFMVVMVTPVAFANIGYRTYIIFATINAFMVPCVYFFFPETAYRSLEEMDEIFHKATGPFDVVKVAFEVPHRFGKKGELLIDYDETEEAQMYAERRRSSIAREEVEKNARQHREA</sequence>
<comment type="similarity">
    <text evidence="2 7">Belongs to the major facilitator superfamily. Sugar transporter (TC 2.A.1.1) family.</text>
</comment>
<dbReference type="InterPro" id="IPR003663">
    <property type="entry name" value="Sugar/inositol_transpt"/>
</dbReference>
<evidence type="ECO:0000256" key="5">
    <source>
        <dbReference type="ARBA" id="ARBA00022989"/>
    </source>
</evidence>
<keyword evidence="3 7" id="KW-0813">Transport</keyword>
<dbReference type="InterPro" id="IPR005828">
    <property type="entry name" value="MFS_sugar_transport-like"/>
</dbReference>
<dbReference type="OrthoDB" id="6612291at2759"/>
<dbReference type="PROSITE" id="PS00216">
    <property type="entry name" value="SUGAR_TRANSPORT_1"/>
    <property type="match status" value="1"/>
</dbReference>
<name>A0A1Y1ZAW7_9PLEO</name>
<protein>
    <submittedName>
        <fullName evidence="10">And other transporter-domain-containing protein</fullName>
    </submittedName>
</protein>
<dbReference type="PRINTS" id="PR00171">
    <property type="entry name" value="SUGRTRNSPORT"/>
</dbReference>
<dbReference type="AlphaFoldDB" id="A0A1Y1ZAW7"/>
<feature type="transmembrane region" description="Helical" evidence="8">
    <location>
        <begin position="277"/>
        <end position="299"/>
    </location>
</feature>
<keyword evidence="11" id="KW-1185">Reference proteome</keyword>
<dbReference type="InterPro" id="IPR050360">
    <property type="entry name" value="MFS_Sugar_Transporters"/>
</dbReference>
<feature type="transmembrane region" description="Helical" evidence="8">
    <location>
        <begin position="371"/>
        <end position="395"/>
    </location>
</feature>